<dbReference type="Proteomes" id="UP000251197">
    <property type="component" value="Unassembled WGS sequence"/>
</dbReference>
<dbReference type="EMBL" id="UAVU01000003">
    <property type="protein sequence ID" value="SQA98769.1"/>
    <property type="molecule type" value="Genomic_DNA"/>
</dbReference>
<name>A0A2X2VB02_9ENTR</name>
<keyword evidence="1" id="KW-1133">Transmembrane helix</keyword>
<gene>
    <name evidence="2" type="primary">dsdX_2</name>
    <name evidence="2" type="ORF">NCTC12120_02666</name>
</gene>
<sequence>MGSQIWVVGTLLASIILIVLTIVKLKLHPFLRAAAGELFRRRDDGHGPAGDG</sequence>
<evidence type="ECO:0000313" key="3">
    <source>
        <dbReference type="Proteomes" id="UP000251197"/>
    </source>
</evidence>
<organism evidence="2 3">
    <name type="scientific">Cedecea neteri</name>
    <dbReference type="NCBI Taxonomy" id="158822"/>
    <lineage>
        <taxon>Bacteria</taxon>
        <taxon>Pseudomonadati</taxon>
        <taxon>Pseudomonadota</taxon>
        <taxon>Gammaproteobacteria</taxon>
        <taxon>Enterobacterales</taxon>
        <taxon>Enterobacteriaceae</taxon>
        <taxon>Cedecea</taxon>
    </lineage>
</organism>
<reference evidence="2 3" key="1">
    <citation type="submission" date="2018-06" db="EMBL/GenBank/DDBJ databases">
        <authorList>
            <consortium name="Pathogen Informatics"/>
            <person name="Doyle S."/>
        </authorList>
    </citation>
    <scope>NUCLEOTIDE SEQUENCE [LARGE SCALE GENOMIC DNA]</scope>
    <source>
        <strain evidence="2 3">NCTC12120</strain>
    </source>
</reference>
<accession>A0A2X2VB02</accession>
<keyword evidence="1" id="KW-0472">Membrane</keyword>
<dbReference type="AlphaFoldDB" id="A0A2X2VB02"/>
<proteinExistence type="predicted"/>
<feature type="transmembrane region" description="Helical" evidence="1">
    <location>
        <begin position="6"/>
        <end position="23"/>
    </location>
</feature>
<protein>
    <submittedName>
        <fullName evidence="2">DsdX permease</fullName>
    </submittedName>
</protein>
<evidence type="ECO:0000256" key="1">
    <source>
        <dbReference type="SAM" id="Phobius"/>
    </source>
</evidence>
<keyword evidence="1" id="KW-0812">Transmembrane</keyword>
<evidence type="ECO:0000313" key="2">
    <source>
        <dbReference type="EMBL" id="SQA98769.1"/>
    </source>
</evidence>